<dbReference type="InterPro" id="IPR036259">
    <property type="entry name" value="MFS_trans_sf"/>
</dbReference>
<evidence type="ECO:0000256" key="6">
    <source>
        <dbReference type="ARBA" id="ARBA00023136"/>
    </source>
</evidence>
<evidence type="ECO:0000313" key="7">
    <source>
        <dbReference type="EMBL" id="AKO91627.1"/>
    </source>
</evidence>
<dbReference type="InterPro" id="IPR020846">
    <property type="entry name" value="MFS_dom"/>
</dbReference>
<dbReference type="Gene3D" id="1.20.1250.20">
    <property type="entry name" value="MFS general substrate transporter like domains"/>
    <property type="match status" value="1"/>
</dbReference>
<evidence type="ECO:0000313" key="8">
    <source>
        <dbReference type="Proteomes" id="UP000036202"/>
    </source>
</evidence>
<dbReference type="PANTHER" id="PTHR43124:SF3">
    <property type="entry name" value="CHLORAMPHENICOL EFFLUX PUMP RV0191"/>
    <property type="match status" value="1"/>
</dbReference>
<evidence type="ECO:0000256" key="4">
    <source>
        <dbReference type="ARBA" id="ARBA00022692"/>
    </source>
</evidence>
<gene>
    <name evidence="7" type="ORF">BEH_05625</name>
</gene>
<keyword evidence="6" id="KW-0472">Membrane</keyword>
<reference evidence="7 8" key="1">
    <citation type="journal article" date="2015" name="PLoS ONE">
        <title>Genome Sequence of Bacillus endophyticus and Analysis of Its Companion Mechanism in the Ketogulonigenium vulgare-Bacillus Strain Consortium.</title>
        <authorList>
            <person name="Jia N."/>
            <person name="Du J."/>
            <person name="Ding M.Z."/>
            <person name="Gao F."/>
            <person name="Yuan Y.J."/>
        </authorList>
    </citation>
    <scope>NUCLEOTIDE SEQUENCE [LARGE SCALE GENOMIC DNA]</scope>
    <source>
        <strain evidence="7 8">Hbe603</strain>
    </source>
</reference>
<evidence type="ECO:0000256" key="1">
    <source>
        <dbReference type="ARBA" id="ARBA00004651"/>
    </source>
</evidence>
<dbReference type="AlphaFoldDB" id="A0A1X7F3I9"/>
<dbReference type="PATRIC" id="fig|135735.6.peg.1114"/>
<keyword evidence="8" id="KW-1185">Reference proteome</keyword>
<dbReference type="PROSITE" id="PS50850">
    <property type="entry name" value="MFS"/>
    <property type="match status" value="1"/>
</dbReference>
<reference evidence="8" key="2">
    <citation type="submission" date="2015-06" db="EMBL/GenBank/DDBJ databases">
        <title>Genome Sequence of Bacillus endophyticus and Analysis of its Companion Mechanism in the Ketogulonigenium vulgare-Bacillus strain Consortium.</title>
        <authorList>
            <person name="Jia N."/>
            <person name="Du J."/>
            <person name="Ding M.-Z."/>
            <person name="Gao F."/>
            <person name="Yuan Y.-J."/>
        </authorList>
    </citation>
    <scope>NUCLEOTIDE SEQUENCE [LARGE SCALE GENOMIC DNA]</scope>
    <source>
        <strain evidence="8">Hbe603</strain>
    </source>
</reference>
<dbReference type="KEGG" id="beo:BEH_05625"/>
<keyword evidence="3" id="KW-1003">Cell membrane</keyword>
<proteinExistence type="predicted"/>
<dbReference type="PANTHER" id="PTHR43124">
    <property type="entry name" value="PURINE EFFLUX PUMP PBUE"/>
    <property type="match status" value="1"/>
</dbReference>
<dbReference type="Pfam" id="PF07690">
    <property type="entry name" value="MFS_1"/>
    <property type="match status" value="1"/>
</dbReference>
<dbReference type="SUPFAM" id="SSF103473">
    <property type="entry name" value="MFS general substrate transporter"/>
    <property type="match status" value="1"/>
</dbReference>
<dbReference type="Proteomes" id="UP000036202">
    <property type="component" value="Chromosome"/>
</dbReference>
<protein>
    <submittedName>
        <fullName evidence="7">MFS transporter</fullName>
    </submittedName>
</protein>
<dbReference type="InterPro" id="IPR050189">
    <property type="entry name" value="MFS_Efflux_Transporters"/>
</dbReference>
<evidence type="ECO:0000256" key="3">
    <source>
        <dbReference type="ARBA" id="ARBA00022475"/>
    </source>
</evidence>
<dbReference type="OrthoDB" id="9788453at2"/>
<dbReference type="EMBL" id="CP011974">
    <property type="protein sequence ID" value="AKO91627.1"/>
    <property type="molecule type" value="Genomic_DNA"/>
</dbReference>
<accession>A0A1X7F3I9</accession>
<dbReference type="CDD" id="cd17324">
    <property type="entry name" value="MFS_NepI_like"/>
    <property type="match status" value="1"/>
</dbReference>
<sequence>MSRFSASRNIILTVFMISTFAIGMTEYVVTGLLTQFAEDLHVNVSTTGLLLSVYAISVAIFGPLLRIATIRLPSKPLLLGLMGLFIISNIIAATAPNFQVLVLSRLLSAVMHAPFFGLCMSIAFTLSTPEKGTRAIAAVQGGLTIAIMLGVPFGSYLGGIFDWRYVFWFVALLGFISLIGLILVVPNQKVGVTPNLRSELKIFKNRNVLLVLAIIVFGFSGVFTAYTFTEPMLTQIAGFNVTNITIGLFVFGVGAVIGTFASGKIPPHLLTERLMMVLIGLAAVLALFTFLIPFKFVAFVMCFLFGAGTFGTTPILNAKIILAGKEAPSLSGTIAASIFNLANSIGATLSTVFLNVGASFTLITLIASGMILFGLVLTFVTHKVEDKSLFAPQNS</sequence>
<dbReference type="RefSeq" id="WP_019393079.1">
    <property type="nucleotide sequence ID" value="NZ_ALIM01000023.1"/>
</dbReference>
<keyword evidence="2" id="KW-0813">Transport</keyword>
<dbReference type="GeneID" id="93702363"/>
<dbReference type="InterPro" id="IPR011701">
    <property type="entry name" value="MFS"/>
</dbReference>
<name>A0A1X7F3I9_9BACI</name>
<comment type="subcellular location">
    <subcellularLocation>
        <location evidence="1">Cell membrane</location>
        <topology evidence="1">Multi-pass membrane protein</topology>
    </subcellularLocation>
</comment>
<dbReference type="GO" id="GO:0022857">
    <property type="term" value="F:transmembrane transporter activity"/>
    <property type="evidence" value="ECO:0007669"/>
    <property type="project" value="InterPro"/>
</dbReference>
<keyword evidence="5" id="KW-1133">Transmembrane helix</keyword>
<keyword evidence="4" id="KW-0812">Transmembrane</keyword>
<dbReference type="GO" id="GO:0005886">
    <property type="term" value="C:plasma membrane"/>
    <property type="evidence" value="ECO:0007669"/>
    <property type="project" value="UniProtKB-SubCell"/>
</dbReference>
<evidence type="ECO:0000256" key="2">
    <source>
        <dbReference type="ARBA" id="ARBA00022448"/>
    </source>
</evidence>
<evidence type="ECO:0000256" key="5">
    <source>
        <dbReference type="ARBA" id="ARBA00022989"/>
    </source>
</evidence>
<accession>A0A0H4KBZ6</accession>
<organism evidence="7 8">
    <name type="scientific">Priestia filamentosa</name>
    <dbReference type="NCBI Taxonomy" id="1402861"/>
    <lineage>
        <taxon>Bacteria</taxon>
        <taxon>Bacillati</taxon>
        <taxon>Bacillota</taxon>
        <taxon>Bacilli</taxon>
        <taxon>Bacillales</taxon>
        <taxon>Bacillaceae</taxon>
        <taxon>Priestia</taxon>
    </lineage>
</organism>